<evidence type="ECO:0000313" key="2">
    <source>
        <dbReference type="Proteomes" id="UP000198785"/>
    </source>
</evidence>
<proteinExistence type="predicted"/>
<name>A0A1I6QDQ5_9SPHI</name>
<dbReference type="AlphaFoldDB" id="A0A1I6QDQ5"/>
<sequence length="210" mass="23518">MALSSCFDLVEQVDMKTDGSGAIKATLNMSKSRSKVASLMKLKSVNGINIPSEATIKKEMETAVKLLRNTTGISNVQYNLDFNNYIATISCDFQSINALNDFTKTLSKQFNSQITSYNSYEFNNNTQSFKRNYTYMPSIGKEFSKLSAEDRKIFDEAYYTNIVRFNSPVKSSSHQEAKIASNRKAVFLKVKATDLITGKANLSNQITLTK</sequence>
<protein>
    <submittedName>
        <fullName evidence="1">Uncharacterized protein</fullName>
    </submittedName>
</protein>
<dbReference type="EMBL" id="FOZZ01000002">
    <property type="protein sequence ID" value="SFS50400.1"/>
    <property type="molecule type" value="Genomic_DNA"/>
</dbReference>
<accession>A0A1I6QDQ5</accession>
<dbReference type="Proteomes" id="UP000198785">
    <property type="component" value="Unassembled WGS sequence"/>
</dbReference>
<organism evidence="1 2">
    <name type="scientific">Sphingobacterium wenxiniae</name>
    <dbReference type="NCBI Taxonomy" id="683125"/>
    <lineage>
        <taxon>Bacteria</taxon>
        <taxon>Pseudomonadati</taxon>
        <taxon>Bacteroidota</taxon>
        <taxon>Sphingobacteriia</taxon>
        <taxon>Sphingobacteriales</taxon>
        <taxon>Sphingobacteriaceae</taxon>
        <taxon>Sphingobacterium</taxon>
    </lineage>
</organism>
<gene>
    <name evidence="1" type="ORF">SAMN05660206_102280</name>
</gene>
<keyword evidence="2" id="KW-1185">Reference proteome</keyword>
<reference evidence="1 2" key="1">
    <citation type="submission" date="2016-10" db="EMBL/GenBank/DDBJ databases">
        <authorList>
            <person name="de Groot N.N."/>
        </authorList>
    </citation>
    <scope>NUCLEOTIDE SEQUENCE [LARGE SCALE GENOMIC DNA]</scope>
    <source>
        <strain evidence="1 2">DSM 22789</strain>
    </source>
</reference>
<dbReference type="STRING" id="683125.SAMN05660206_102280"/>
<dbReference type="OrthoDB" id="978751at2"/>
<evidence type="ECO:0000313" key="1">
    <source>
        <dbReference type="EMBL" id="SFS50400.1"/>
    </source>
</evidence>